<comment type="caution">
    <text evidence="4">The sequence shown here is derived from an EMBL/GenBank/DDBJ whole genome shotgun (WGS) entry which is preliminary data.</text>
</comment>
<gene>
    <name evidence="4" type="ORF">DYB32_008235</name>
</gene>
<name>A0A3R6V624_9STRA</name>
<evidence type="ECO:0000256" key="3">
    <source>
        <dbReference type="SAM" id="Phobius"/>
    </source>
</evidence>
<keyword evidence="3" id="KW-0812">Transmembrane</keyword>
<keyword evidence="3" id="KW-1133">Transmembrane helix</keyword>
<dbReference type="Proteomes" id="UP000285060">
    <property type="component" value="Unassembled WGS sequence"/>
</dbReference>
<organism evidence="4 5">
    <name type="scientific">Aphanomyces invadans</name>
    <dbReference type="NCBI Taxonomy" id="157072"/>
    <lineage>
        <taxon>Eukaryota</taxon>
        <taxon>Sar</taxon>
        <taxon>Stramenopiles</taxon>
        <taxon>Oomycota</taxon>
        <taxon>Saprolegniomycetes</taxon>
        <taxon>Saprolegniales</taxon>
        <taxon>Verrucalvaceae</taxon>
        <taxon>Aphanomyces</taxon>
    </lineage>
</organism>
<dbReference type="PANTHER" id="PTHR24096">
    <property type="entry name" value="LONG-CHAIN-FATTY-ACID--COA LIGASE"/>
    <property type="match status" value="1"/>
</dbReference>
<keyword evidence="5" id="KW-1185">Reference proteome</keyword>
<dbReference type="VEuPathDB" id="FungiDB:H310_05346"/>
<accession>A0A3R6V624</accession>
<sequence length="330" mass="35163">MATFVVTHKAVEAAAMDAAKLHSIAIDRIFSGVRLSYWNLAVNALQWQAMDRFNAPALAVLPYYHIYGTTLMNGALLSGQPQVILPKFDPATFLYALQHYKVPTGTDLPPHSTGELWYRGPQVMLGYLNNDAATEVALRVHMDSGNPCMVQATMTECGFLKTGDLGYIDDDGHIYVVDRLKELIKYKGHQRGNLVDNPSVITLKGPDVHTIHCLIDLTPCVESKYTLLAPPANGSDLYSVKYQLGDAGSALARAAARGARSLGGKTGFSVTVTGIDDGTPELKCVDISKTVIADGKTLTLAAIPASTGVSSLALPSVVAAVGAVIVAFAF</sequence>
<comment type="similarity">
    <text evidence="1">Belongs to the ATP-dependent AMP-binding enzyme family.</text>
</comment>
<dbReference type="EMBL" id="QUSY01001257">
    <property type="protein sequence ID" value="RHY25562.1"/>
    <property type="molecule type" value="Genomic_DNA"/>
</dbReference>
<evidence type="ECO:0000256" key="2">
    <source>
        <dbReference type="ARBA" id="ARBA00022598"/>
    </source>
</evidence>
<dbReference type="VEuPathDB" id="FungiDB:H310_05347"/>
<evidence type="ECO:0000313" key="5">
    <source>
        <dbReference type="Proteomes" id="UP000285060"/>
    </source>
</evidence>
<feature type="transmembrane region" description="Helical" evidence="3">
    <location>
        <begin position="312"/>
        <end position="329"/>
    </location>
</feature>
<dbReference type="PANTHER" id="PTHR24096:SF149">
    <property type="entry name" value="AMP-BINDING DOMAIN-CONTAINING PROTEIN-RELATED"/>
    <property type="match status" value="1"/>
</dbReference>
<evidence type="ECO:0000313" key="4">
    <source>
        <dbReference type="EMBL" id="RHY25562.1"/>
    </source>
</evidence>
<dbReference type="Gene3D" id="3.40.50.980">
    <property type="match status" value="1"/>
</dbReference>
<dbReference type="Gene3D" id="3.40.50.12780">
    <property type="entry name" value="N-terminal domain of ligase-like"/>
    <property type="match status" value="1"/>
</dbReference>
<protein>
    <submittedName>
        <fullName evidence="4">Uncharacterized protein</fullName>
    </submittedName>
</protein>
<reference evidence="4 5" key="1">
    <citation type="submission" date="2018-08" db="EMBL/GenBank/DDBJ databases">
        <title>Aphanomyces genome sequencing and annotation.</title>
        <authorList>
            <person name="Minardi D."/>
            <person name="Oidtmann B."/>
            <person name="Van Der Giezen M."/>
            <person name="Studholme D.J."/>
        </authorList>
    </citation>
    <scope>NUCLEOTIDE SEQUENCE [LARGE SCALE GENOMIC DNA]</scope>
    <source>
        <strain evidence="4 5">NJM0002</strain>
    </source>
</reference>
<evidence type="ECO:0000256" key="1">
    <source>
        <dbReference type="ARBA" id="ARBA00006432"/>
    </source>
</evidence>
<dbReference type="SUPFAM" id="SSF56801">
    <property type="entry name" value="Acetyl-CoA synthetase-like"/>
    <property type="match status" value="1"/>
</dbReference>
<dbReference type="GO" id="GO:0016405">
    <property type="term" value="F:CoA-ligase activity"/>
    <property type="evidence" value="ECO:0007669"/>
    <property type="project" value="TreeGrafter"/>
</dbReference>
<keyword evidence="3" id="KW-0472">Membrane</keyword>
<keyword evidence="2" id="KW-0436">Ligase</keyword>
<proteinExistence type="inferred from homology"/>
<dbReference type="InterPro" id="IPR042099">
    <property type="entry name" value="ANL_N_sf"/>
</dbReference>
<dbReference type="AlphaFoldDB" id="A0A3R6V624"/>